<evidence type="ECO:0000313" key="2">
    <source>
        <dbReference type="EMBL" id="KAA8575101.1"/>
    </source>
</evidence>
<gene>
    <name evidence="2" type="ORF">EYC84_004314</name>
</gene>
<sequence length="103" mass="11801">MLESHSNLPCSNHSHQTLYQSPGIYKTHDHPTPLSSPRPRLSAQVTLMSIPSSFIFAFFRYDESRPVKDFDPPPSTHPCNATMPPCRHLIFPYQTHPSNQPRF</sequence>
<evidence type="ECO:0000313" key="3">
    <source>
        <dbReference type="Proteomes" id="UP000322873"/>
    </source>
</evidence>
<accession>A0A5M9K0P8</accession>
<keyword evidence="3" id="KW-1185">Reference proteome</keyword>
<comment type="caution">
    <text evidence="2">The sequence shown here is derived from an EMBL/GenBank/DDBJ whole genome shotgun (WGS) entry which is preliminary data.</text>
</comment>
<dbReference type="EMBL" id="VICG01000002">
    <property type="protein sequence ID" value="KAA8575101.1"/>
    <property type="molecule type" value="Genomic_DNA"/>
</dbReference>
<name>A0A5M9K0P8_MONFR</name>
<reference evidence="2 3" key="1">
    <citation type="submission" date="2019-06" db="EMBL/GenBank/DDBJ databases">
        <title>Genome Sequence of the Brown Rot Fungal Pathogen Monilinia fructicola.</title>
        <authorList>
            <person name="De Miccolis Angelini R.M."/>
            <person name="Landi L."/>
            <person name="Abate D."/>
            <person name="Pollastro S."/>
            <person name="Romanazzi G."/>
            <person name="Faretra F."/>
        </authorList>
    </citation>
    <scope>NUCLEOTIDE SEQUENCE [LARGE SCALE GENOMIC DNA]</scope>
    <source>
        <strain evidence="2 3">Mfrc123</strain>
    </source>
</reference>
<evidence type="ECO:0000256" key="1">
    <source>
        <dbReference type="SAM" id="MobiDB-lite"/>
    </source>
</evidence>
<dbReference type="Proteomes" id="UP000322873">
    <property type="component" value="Unassembled WGS sequence"/>
</dbReference>
<dbReference type="AlphaFoldDB" id="A0A5M9K0P8"/>
<feature type="compositionally biased region" description="Polar residues" evidence="1">
    <location>
        <begin position="1"/>
        <end position="20"/>
    </location>
</feature>
<organism evidence="2 3">
    <name type="scientific">Monilinia fructicola</name>
    <name type="common">Brown rot fungus</name>
    <name type="synonym">Ciboria fructicola</name>
    <dbReference type="NCBI Taxonomy" id="38448"/>
    <lineage>
        <taxon>Eukaryota</taxon>
        <taxon>Fungi</taxon>
        <taxon>Dikarya</taxon>
        <taxon>Ascomycota</taxon>
        <taxon>Pezizomycotina</taxon>
        <taxon>Leotiomycetes</taxon>
        <taxon>Helotiales</taxon>
        <taxon>Sclerotiniaceae</taxon>
        <taxon>Monilinia</taxon>
    </lineage>
</organism>
<proteinExistence type="predicted"/>
<feature type="region of interest" description="Disordered" evidence="1">
    <location>
        <begin position="1"/>
        <end position="39"/>
    </location>
</feature>
<protein>
    <submittedName>
        <fullName evidence="2">Uncharacterized protein</fullName>
    </submittedName>
</protein>